<dbReference type="Proteomes" id="UP000823749">
    <property type="component" value="Chromosome 10"/>
</dbReference>
<accession>A0AAV6IHW0</accession>
<gene>
    <name evidence="2" type="ORF">RHGRI_029067</name>
</gene>
<sequence>MVKDDMESGSKAIMQTSIRVLPANEWRRVPYLGGSSLSLVPKVLPEEASVLRFRVERGDVPSCFINYDLLLRRRSNGVTGSRRFWHTLTRSIFLELLSKDTHTFVFLWGDGGPTLQDSAVLMRLSTRAEGGGSFRPIKPFFGGYKTGGPTEGSLQGGRTCLLRELCLRRASNRVQREDVRFRSPPCRTEGTVVPASALFAFVAACPCSLPALCAEGTRSVLYRPDRVSRQFGYDQGAPGPAPPLKGYNESIRRFTRAFVEELSAGYEIVVLPENSRETFFKANNCLAWRRNMDSFVNYVRGNLVVPVVSDVYHRDISLRSPKARQPGGAVRAATGLHQALPRRPAGVSPLQSQSQPYFRQG</sequence>
<evidence type="ECO:0008006" key="4">
    <source>
        <dbReference type="Google" id="ProtNLM"/>
    </source>
</evidence>
<comment type="caution">
    <text evidence="2">The sequence shown here is derived from an EMBL/GenBank/DDBJ whole genome shotgun (WGS) entry which is preliminary data.</text>
</comment>
<feature type="compositionally biased region" description="Polar residues" evidence="1">
    <location>
        <begin position="349"/>
        <end position="361"/>
    </location>
</feature>
<evidence type="ECO:0000256" key="1">
    <source>
        <dbReference type="SAM" id="MobiDB-lite"/>
    </source>
</evidence>
<protein>
    <recommendedName>
        <fullName evidence="4">O-fucosyltransferase family protein</fullName>
    </recommendedName>
</protein>
<proteinExistence type="predicted"/>
<dbReference type="AlphaFoldDB" id="A0AAV6IHW0"/>
<organism evidence="2 3">
    <name type="scientific">Rhododendron griersonianum</name>
    <dbReference type="NCBI Taxonomy" id="479676"/>
    <lineage>
        <taxon>Eukaryota</taxon>
        <taxon>Viridiplantae</taxon>
        <taxon>Streptophyta</taxon>
        <taxon>Embryophyta</taxon>
        <taxon>Tracheophyta</taxon>
        <taxon>Spermatophyta</taxon>
        <taxon>Magnoliopsida</taxon>
        <taxon>eudicotyledons</taxon>
        <taxon>Gunneridae</taxon>
        <taxon>Pentapetalae</taxon>
        <taxon>asterids</taxon>
        <taxon>Ericales</taxon>
        <taxon>Ericaceae</taxon>
        <taxon>Ericoideae</taxon>
        <taxon>Rhodoreae</taxon>
        <taxon>Rhododendron</taxon>
    </lineage>
</organism>
<keyword evidence="3" id="KW-1185">Reference proteome</keyword>
<name>A0AAV6IHW0_9ERIC</name>
<evidence type="ECO:0000313" key="3">
    <source>
        <dbReference type="Proteomes" id="UP000823749"/>
    </source>
</evidence>
<dbReference type="EMBL" id="JACTNZ010000010">
    <property type="protein sequence ID" value="KAG5528266.1"/>
    <property type="molecule type" value="Genomic_DNA"/>
</dbReference>
<evidence type="ECO:0000313" key="2">
    <source>
        <dbReference type="EMBL" id="KAG5528266.1"/>
    </source>
</evidence>
<reference evidence="2" key="1">
    <citation type="submission" date="2020-08" db="EMBL/GenBank/DDBJ databases">
        <title>Plant Genome Project.</title>
        <authorList>
            <person name="Zhang R.-G."/>
        </authorList>
    </citation>
    <scope>NUCLEOTIDE SEQUENCE</scope>
    <source>
        <strain evidence="2">WSP0</strain>
        <tissue evidence="2">Leaf</tissue>
    </source>
</reference>
<feature type="region of interest" description="Disordered" evidence="1">
    <location>
        <begin position="341"/>
        <end position="361"/>
    </location>
</feature>